<dbReference type="GO" id="GO:0030332">
    <property type="term" value="F:cyclin binding"/>
    <property type="evidence" value="ECO:0007669"/>
    <property type="project" value="TreeGrafter"/>
</dbReference>
<dbReference type="GO" id="GO:0005634">
    <property type="term" value="C:nucleus"/>
    <property type="evidence" value="ECO:0007669"/>
    <property type="project" value="TreeGrafter"/>
</dbReference>
<dbReference type="GO" id="GO:0000151">
    <property type="term" value="C:ubiquitin ligase complex"/>
    <property type="evidence" value="ECO:0007669"/>
    <property type="project" value="TreeGrafter"/>
</dbReference>
<dbReference type="GO" id="GO:0006513">
    <property type="term" value="P:protein monoubiquitination"/>
    <property type="evidence" value="ECO:0007669"/>
    <property type="project" value="TreeGrafter"/>
</dbReference>
<dbReference type="STRING" id="289078.A0A2X0NHZ9"/>
<sequence>MATLERPRYSATNDGSNSTSPLQASFDPFAVPRAPIAADLDREGALRFPTASSADRSLLPMHGHDELDLIELGQERLFSGARTATATTSLALPPPLPPKAIGRGAPLLGTPIAVSEESFGQLSAAKLAFLSALQGLLQPLLRPRSDGLTTPQATQPMDSIPIASTSRANAPTDVFILLAQDATGPGSGLSPPQALTVPAAQAEDELLAHLINGLRVQAIVRSREDANVDGQSHILSSTGSCLPETETTSTPVNRLARATELQAWIDRLAPALSPTDAQLAHNLGALIVSIERLVHVGHTFVAPVPLPTQPAPGPASASVSLTTDRGAELSASSVYSANVYQRLEREAKALQQSKNEGSPHDAAHALSSVFGAAREVERAERDLLWGRIDDLSERVRALCRERDEADAIFAEDQSFISCAREGQFAHINAYSSLRSSTMFALSVAGVTGDLPSYSHDPSLVELEHPQLPPSYFADHVVDCKVERNSEGEAAPLTHQASHRSNEKMQRDLDSVSHAIERLYAVSPQLANQRVEPDRRALRERQLAKLGNAIERLSKGRLDDQRAVSIPSADEDPGEKAARNQRIQAVMLDKLIDQINRAASRTLTDQRVDVNGGEQREVVKPSSPFVPSDLNEAARRESILQHTGKGRLASQDAVLPSHYPVEIFPGPPPTGSLSPADYSLDGSPPVDGGSLKKRFSTLRLGMFKRPGSPSASRRPSYDSRINSPSEATPSSPMSRRGEAVRGGRRASVESTGLGVLGLGNALRRPVGPFDAPAPPVIDYLVEEARNLGSLVVSFWPRSPGSARQEWEVKSLEGESILVGPTIGGEPSRIVLPSRVATQVAPVTPRGSYFEVKLAAFEPSPTRSRPDLEIHTPLSTAELRESLPRSFACSTCHSEVVDASAITKYNALPSEHWAELLDAWMCHQDQTLSDDLIAKGKGIQPRAGEGLVGSSYLLFDRALAKNWHRMPFADELERTENGDPLYPAQCDSCSSMIGFEVSPAQASDTSTKCFRLLKFATYPLSLRIPGSPLKDARRYSLASQITAELLELGQAHACHRFIVEDREHDKARLLLWLFNPSVRLSFSVMTTPAVEVLEDSSPQPSGAVSGTEPATRRSMNAVKIFYIVVENETDEKCQEFIASPMSTCERTQYPSSVITRLTDLLRASSSIYPSDKRHWGQLEVGFLERL</sequence>
<organism evidence="2 3">
    <name type="scientific">Microbotryum saponariae</name>
    <dbReference type="NCBI Taxonomy" id="289078"/>
    <lineage>
        <taxon>Eukaryota</taxon>
        <taxon>Fungi</taxon>
        <taxon>Dikarya</taxon>
        <taxon>Basidiomycota</taxon>
        <taxon>Pucciniomycotina</taxon>
        <taxon>Microbotryomycetes</taxon>
        <taxon>Microbotryales</taxon>
        <taxon>Microbotryaceae</taxon>
        <taxon>Microbotryum</taxon>
    </lineage>
</organism>
<dbReference type="GO" id="GO:0043161">
    <property type="term" value="P:proteasome-mediated ubiquitin-dependent protein catabolic process"/>
    <property type="evidence" value="ECO:0007669"/>
    <property type="project" value="TreeGrafter"/>
</dbReference>
<feature type="compositionally biased region" description="Polar residues" evidence="1">
    <location>
        <begin position="718"/>
        <end position="732"/>
    </location>
</feature>
<keyword evidence="3" id="KW-1185">Reference proteome</keyword>
<evidence type="ECO:0000313" key="3">
    <source>
        <dbReference type="Proteomes" id="UP000249723"/>
    </source>
</evidence>
<feature type="region of interest" description="Disordered" evidence="1">
    <location>
        <begin position="665"/>
        <end position="745"/>
    </location>
</feature>
<dbReference type="GO" id="GO:0000209">
    <property type="term" value="P:protein polyubiquitination"/>
    <property type="evidence" value="ECO:0007669"/>
    <property type="project" value="TreeGrafter"/>
</dbReference>
<feature type="region of interest" description="Disordered" evidence="1">
    <location>
        <begin position="559"/>
        <end position="578"/>
    </location>
</feature>
<feature type="compositionally biased region" description="Low complexity" evidence="1">
    <location>
        <begin position="704"/>
        <end position="713"/>
    </location>
</feature>
<gene>
    <name evidence="2" type="ORF">BZ3500_MVSOF-1268-A1-R1_CHR3-1G05617</name>
</gene>
<dbReference type="EMBL" id="FMWP01000096">
    <property type="protein sequence ID" value="SCZ98782.1"/>
    <property type="molecule type" value="Genomic_DNA"/>
</dbReference>
<evidence type="ECO:0000256" key="1">
    <source>
        <dbReference type="SAM" id="MobiDB-lite"/>
    </source>
</evidence>
<dbReference type="GO" id="GO:0051865">
    <property type="term" value="P:protein autoubiquitination"/>
    <property type="evidence" value="ECO:0007669"/>
    <property type="project" value="TreeGrafter"/>
</dbReference>
<protein>
    <submittedName>
        <fullName evidence="2">BZ3500_MvSof-1268-A1-R1_Chr3-1g05617 protein</fullName>
    </submittedName>
</protein>
<reference evidence="3" key="1">
    <citation type="submission" date="2016-10" db="EMBL/GenBank/DDBJ databases">
        <authorList>
            <person name="Jeantristanb JTB J.-T."/>
            <person name="Ricardo R."/>
        </authorList>
    </citation>
    <scope>NUCLEOTIDE SEQUENCE [LARGE SCALE GENOMIC DNA]</scope>
</reference>
<dbReference type="GO" id="GO:0031624">
    <property type="term" value="F:ubiquitin conjugating enzyme binding"/>
    <property type="evidence" value="ECO:0007669"/>
    <property type="project" value="TreeGrafter"/>
</dbReference>
<proteinExistence type="predicted"/>
<dbReference type="PANTHER" id="PTHR31531:SF2">
    <property type="entry name" value="E3 UBIQUITIN-PROTEIN LIGASE E3D"/>
    <property type="match status" value="1"/>
</dbReference>
<dbReference type="GO" id="GO:0061630">
    <property type="term" value="F:ubiquitin protein ligase activity"/>
    <property type="evidence" value="ECO:0007669"/>
    <property type="project" value="TreeGrafter"/>
</dbReference>
<accession>A0A2X0NHZ9</accession>
<dbReference type="PANTHER" id="PTHR31531">
    <property type="entry name" value="E3 UBIQUITIN-PROTEIN LIGASE E3D FAMILY MEMBER"/>
    <property type="match status" value="1"/>
</dbReference>
<feature type="compositionally biased region" description="Polar residues" evidence="1">
    <location>
        <begin position="10"/>
        <end position="23"/>
    </location>
</feature>
<name>A0A2X0NHZ9_9BASI</name>
<feature type="region of interest" description="Disordered" evidence="1">
    <location>
        <begin position="1"/>
        <end position="25"/>
    </location>
</feature>
<dbReference type="Proteomes" id="UP000249723">
    <property type="component" value="Unassembled WGS sequence"/>
</dbReference>
<dbReference type="OrthoDB" id="66510at2759"/>
<dbReference type="GO" id="GO:0005829">
    <property type="term" value="C:cytosol"/>
    <property type="evidence" value="ECO:0007669"/>
    <property type="project" value="TreeGrafter"/>
</dbReference>
<dbReference type="AlphaFoldDB" id="A0A2X0NHZ9"/>
<evidence type="ECO:0000313" key="2">
    <source>
        <dbReference type="EMBL" id="SCZ98782.1"/>
    </source>
</evidence>
<dbReference type="InterPro" id="IPR019193">
    <property type="entry name" value="UBQ-conj_enz_E2-bd_prot"/>
</dbReference>
<dbReference type="Pfam" id="PF09814">
    <property type="entry name" value="HECT_2"/>
    <property type="match status" value="1"/>
</dbReference>